<dbReference type="InterPro" id="IPR045596">
    <property type="entry name" value="DUF6459"/>
</dbReference>
<evidence type="ECO:0000256" key="1">
    <source>
        <dbReference type="SAM" id="MobiDB-lite"/>
    </source>
</evidence>
<name>A0A7G6Y993_9MICO</name>
<proteinExistence type="predicted"/>
<dbReference type="KEGG" id="lse:F1C12_07880"/>
<reference evidence="3" key="1">
    <citation type="submission" date="2019-09" db="EMBL/GenBank/DDBJ databases">
        <title>Antimicrobial potential of Antarctic Bacteria.</title>
        <authorList>
            <person name="Benaud N."/>
            <person name="Edwards R.J."/>
            <person name="Ferrari B.C."/>
        </authorList>
    </citation>
    <scope>NUCLEOTIDE SEQUENCE [LARGE SCALE GENOMIC DNA]</scope>
    <source>
        <strain evidence="3">INR9</strain>
    </source>
</reference>
<accession>A0A7G6Y993</accession>
<dbReference type="AlphaFoldDB" id="A0A7G6Y993"/>
<evidence type="ECO:0000313" key="2">
    <source>
        <dbReference type="EMBL" id="QNE35058.1"/>
    </source>
</evidence>
<gene>
    <name evidence="2" type="ORF">F1C12_07880</name>
</gene>
<dbReference type="Pfam" id="PF20060">
    <property type="entry name" value="DUF6459"/>
    <property type="match status" value="1"/>
</dbReference>
<feature type="region of interest" description="Disordered" evidence="1">
    <location>
        <begin position="1"/>
        <end position="47"/>
    </location>
</feature>
<evidence type="ECO:0000313" key="3">
    <source>
        <dbReference type="Proteomes" id="UP000515511"/>
    </source>
</evidence>
<evidence type="ECO:0008006" key="4">
    <source>
        <dbReference type="Google" id="ProtNLM"/>
    </source>
</evidence>
<protein>
    <recommendedName>
        <fullName evidence="4">3-hydroxyacyl-CoA dehydrogenase</fullName>
    </recommendedName>
</protein>
<dbReference type="RefSeq" id="WP_185278227.1">
    <property type="nucleotide sequence ID" value="NZ_CP043641.1"/>
</dbReference>
<feature type="compositionally biased region" description="Pro residues" evidence="1">
    <location>
        <begin position="35"/>
        <end position="47"/>
    </location>
</feature>
<sequence>MNALLSPVLDRPALERPTRERPTAARPPLRLVPPRVAPPSRPVPPPDLPAFEPRTLDAELEAADDELRTDSGIGEDARLLCAKLALCVIEILAGARPLDQLGRWVSDSVFIQLLRRTVIAARSREVTGDEARRPRVRVGEPLLNRLGDSVVEAVVMIHQPARSRAVALRLERHRARWRATAITVL</sequence>
<dbReference type="Proteomes" id="UP000515511">
    <property type="component" value="Chromosome"/>
</dbReference>
<feature type="compositionally biased region" description="Basic and acidic residues" evidence="1">
    <location>
        <begin position="12"/>
        <end position="23"/>
    </location>
</feature>
<feature type="compositionally biased region" description="Low complexity" evidence="1">
    <location>
        <begin position="24"/>
        <end position="34"/>
    </location>
</feature>
<dbReference type="EMBL" id="CP043641">
    <property type="protein sequence ID" value="QNE35058.1"/>
    <property type="molecule type" value="Genomic_DNA"/>
</dbReference>
<organism evidence="2 3">
    <name type="scientific">Leifsonia shinshuensis</name>
    <dbReference type="NCBI Taxonomy" id="150026"/>
    <lineage>
        <taxon>Bacteria</taxon>
        <taxon>Bacillati</taxon>
        <taxon>Actinomycetota</taxon>
        <taxon>Actinomycetes</taxon>
        <taxon>Micrococcales</taxon>
        <taxon>Microbacteriaceae</taxon>
        <taxon>Leifsonia</taxon>
    </lineage>
</organism>